<proteinExistence type="predicted"/>
<organism evidence="2">
    <name type="scientific">marine sediment metagenome</name>
    <dbReference type="NCBI Taxonomy" id="412755"/>
    <lineage>
        <taxon>unclassified sequences</taxon>
        <taxon>metagenomes</taxon>
        <taxon>ecological metagenomes</taxon>
    </lineage>
</organism>
<gene>
    <name evidence="2" type="ORF">S01H4_22560</name>
</gene>
<protein>
    <recommendedName>
        <fullName evidence="1">B12-binding domain-containing protein</fullName>
    </recommendedName>
</protein>
<dbReference type="Pfam" id="PF02310">
    <property type="entry name" value="B12-binding"/>
    <property type="match status" value="1"/>
</dbReference>
<feature type="domain" description="B12-binding" evidence="1">
    <location>
        <begin position="46"/>
        <end position="111"/>
    </location>
</feature>
<dbReference type="GO" id="GO:0046872">
    <property type="term" value="F:metal ion binding"/>
    <property type="evidence" value="ECO:0007669"/>
    <property type="project" value="InterPro"/>
</dbReference>
<name>X1BVK5_9ZZZZ</name>
<dbReference type="PROSITE" id="PS51332">
    <property type="entry name" value="B12_BINDING"/>
    <property type="match status" value="1"/>
</dbReference>
<dbReference type="EMBL" id="BART01010357">
    <property type="protein sequence ID" value="GAG88213.1"/>
    <property type="molecule type" value="Genomic_DNA"/>
</dbReference>
<feature type="non-terminal residue" evidence="2">
    <location>
        <position position="111"/>
    </location>
</feature>
<dbReference type="GO" id="GO:0031419">
    <property type="term" value="F:cobalamin binding"/>
    <property type="evidence" value="ECO:0007669"/>
    <property type="project" value="InterPro"/>
</dbReference>
<evidence type="ECO:0000313" key="2">
    <source>
        <dbReference type="EMBL" id="GAG88213.1"/>
    </source>
</evidence>
<dbReference type="InterPro" id="IPR006158">
    <property type="entry name" value="Cobalamin-bd"/>
</dbReference>
<comment type="caution">
    <text evidence="2">The sequence shown here is derived from an EMBL/GenBank/DDBJ whole genome shotgun (WGS) entry which is preliminary data.</text>
</comment>
<dbReference type="AlphaFoldDB" id="X1BVK5"/>
<sequence length="111" mass="12874">MKYINQRLKKILYTISHFQFLRGIKIYMNISIVLPNTAPLPFWLEKYKILSSKPYPPSPPLGLLSVAAYIENHGYNVNVIDNNVERLDQEKLIKEILKTDPKVVAFHTTSM</sequence>
<evidence type="ECO:0000259" key="1">
    <source>
        <dbReference type="PROSITE" id="PS51332"/>
    </source>
</evidence>
<reference evidence="2" key="1">
    <citation type="journal article" date="2014" name="Front. Microbiol.">
        <title>High frequency of phylogenetically diverse reductive dehalogenase-homologous genes in deep subseafloor sedimentary metagenomes.</title>
        <authorList>
            <person name="Kawai M."/>
            <person name="Futagami T."/>
            <person name="Toyoda A."/>
            <person name="Takaki Y."/>
            <person name="Nishi S."/>
            <person name="Hori S."/>
            <person name="Arai W."/>
            <person name="Tsubouchi T."/>
            <person name="Morono Y."/>
            <person name="Uchiyama I."/>
            <person name="Ito T."/>
            <person name="Fujiyama A."/>
            <person name="Inagaki F."/>
            <person name="Takami H."/>
        </authorList>
    </citation>
    <scope>NUCLEOTIDE SEQUENCE</scope>
    <source>
        <strain evidence="2">Expedition CK06-06</strain>
    </source>
</reference>
<accession>X1BVK5</accession>